<sequence>MNESAPRPPTRKPVRMCVRCQRVTDEPVVVAEVHQGSGPGWNVYACPECAPRFPPVPDALDLLGDGRRRHEGRAD</sequence>
<dbReference type="Proteomes" id="UP000484988">
    <property type="component" value="Unassembled WGS sequence"/>
</dbReference>
<proteinExistence type="predicted"/>
<evidence type="ECO:0000313" key="1">
    <source>
        <dbReference type="EMBL" id="GFH35730.1"/>
    </source>
</evidence>
<name>A0A6A0AS48_9ACTN</name>
<gene>
    <name evidence="1" type="ORF">SCWH03_19520</name>
</gene>
<dbReference type="EMBL" id="BLLG01000004">
    <property type="protein sequence ID" value="GFH35730.1"/>
    <property type="molecule type" value="Genomic_DNA"/>
</dbReference>
<keyword evidence="2" id="KW-1185">Reference proteome</keyword>
<organism evidence="1 2">
    <name type="scientific">Streptomyces pacificus</name>
    <dbReference type="NCBI Taxonomy" id="2705029"/>
    <lineage>
        <taxon>Bacteria</taxon>
        <taxon>Bacillati</taxon>
        <taxon>Actinomycetota</taxon>
        <taxon>Actinomycetes</taxon>
        <taxon>Kitasatosporales</taxon>
        <taxon>Streptomycetaceae</taxon>
        <taxon>Streptomyces</taxon>
    </lineage>
</organism>
<protein>
    <submittedName>
        <fullName evidence="1">Uncharacterized protein</fullName>
    </submittedName>
</protein>
<reference evidence="1 2" key="1">
    <citation type="submission" date="2020-02" db="EMBL/GenBank/DDBJ databases">
        <title>Whole Genome Shotgun Sequence of Streptomyces sp. strain CWH03.</title>
        <authorList>
            <person name="Dohra H."/>
            <person name="Kodani S."/>
            <person name="Yamamura H."/>
        </authorList>
    </citation>
    <scope>NUCLEOTIDE SEQUENCE [LARGE SCALE GENOMIC DNA]</scope>
    <source>
        <strain evidence="1 2">CWH03</strain>
    </source>
</reference>
<comment type="caution">
    <text evidence="1">The sequence shown here is derived from an EMBL/GenBank/DDBJ whole genome shotgun (WGS) entry which is preliminary data.</text>
</comment>
<dbReference type="AlphaFoldDB" id="A0A6A0AS48"/>
<evidence type="ECO:0000313" key="2">
    <source>
        <dbReference type="Proteomes" id="UP000484988"/>
    </source>
</evidence>
<accession>A0A6A0AS48</accession>